<keyword evidence="5" id="KW-0808">Transferase</keyword>
<keyword evidence="8 14" id="KW-0863">Zinc-finger</keyword>
<dbReference type="STRING" id="52838.A0A4S8KBE4"/>
<dbReference type="FunFam" id="3.30.40.10:FF:000187">
    <property type="entry name" value="E3 ubiquitin-protein ligase ATL6"/>
    <property type="match status" value="1"/>
</dbReference>
<keyword evidence="7" id="KW-0479">Metal-binding</keyword>
<dbReference type="PANTHER" id="PTHR14155">
    <property type="entry name" value="RING FINGER DOMAIN-CONTAINING"/>
    <property type="match status" value="1"/>
</dbReference>
<evidence type="ECO:0000256" key="7">
    <source>
        <dbReference type="ARBA" id="ARBA00022723"/>
    </source>
</evidence>
<feature type="domain" description="RING-type" evidence="17">
    <location>
        <begin position="116"/>
        <end position="158"/>
    </location>
</feature>
<dbReference type="Proteomes" id="UP000317650">
    <property type="component" value="Chromosome 4"/>
</dbReference>
<reference evidence="18 19" key="1">
    <citation type="journal article" date="2019" name="Nat. Plants">
        <title>Genome sequencing of Musa balbisiana reveals subgenome evolution and function divergence in polyploid bananas.</title>
        <authorList>
            <person name="Yao X."/>
        </authorList>
    </citation>
    <scope>NUCLEOTIDE SEQUENCE [LARGE SCALE GENOMIC DNA]</scope>
    <source>
        <strain evidence="19">cv. DH-PKW</strain>
        <tissue evidence="18">Leaves</tissue>
    </source>
</reference>
<dbReference type="EMBL" id="PYDT01000001">
    <property type="protein sequence ID" value="THU72424.1"/>
    <property type="molecule type" value="Genomic_DNA"/>
</dbReference>
<keyword evidence="19" id="KW-1185">Reference proteome</keyword>
<dbReference type="InterPro" id="IPR013083">
    <property type="entry name" value="Znf_RING/FYVE/PHD"/>
</dbReference>
<dbReference type="PANTHER" id="PTHR14155:SF627">
    <property type="entry name" value="OS06G0192800 PROTEIN"/>
    <property type="match status" value="1"/>
</dbReference>
<evidence type="ECO:0000256" key="6">
    <source>
        <dbReference type="ARBA" id="ARBA00022692"/>
    </source>
</evidence>
<evidence type="ECO:0000256" key="8">
    <source>
        <dbReference type="ARBA" id="ARBA00022771"/>
    </source>
</evidence>
<comment type="catalytic activity">
    <reaction evidence="1">
        <text>S-ubiquitinyl-[E2 ubiquitin-conjugating enzyme]-L-cysteine + [acceptor protein]-L-lysine = [E2 ubiquitin-conjugating enzyme]-L-cysteine + N(6)-ubiquitinyl-[acceptor protein]-L-lysine.</text>
        <dbReference type="EC" id="2.3.2.27"/>
    </reaction>
</comment>
<keyword evidence="11 16" id="KW-1133">Transmembrane helix</keyword>
<dbReference type="GO" id="GO:0008270">
    <property type="term" value="F:zinc ion binding"/>
    <property type="evidence" value="ECO:0007669"/>
    <property type="project" value="UniProtKB-KW"/>
</dbReference>
<feature type="region of interest" description="Disordered" evidence="15">
    <location>
        <begin position="67"/>
        <end position="90"/>
    </location>
</feature>
<evidence type="ECO:0000256" key="5">
    <source>
        <dbReference type="ARBA" id="ARBA00022679"/>
    </source>
</evidence>
<dbReference type="SUPFAM" id="SSF57850">
    <property type="entry name" value="RING/U-box"/>
    <property type="match status" value="1"/>
</dbReference>
<feature type="transmembrane region" description="Helical" evidence="16">
    <location>
        <begin position="39"/>
        <end position="61"/>
    </location>
</feature>
<dbReference type="PROSITE" id="PS50089">
    <property type="entry name" value="ZF_RING_2"/>
    <property type="match status" value="1"/>
</dbReference>
<keyword evidence="12 16" id="KW-0472">Membrane</keyword>
<evidence type="ECO:0000256" key="15">
    <source>
        <dbReference type="SAM" id="MobiDB-lite"/>
    </source>
</evidence>
<dbReference type="InterPro" id="IPR053238">
    <property type="entry name" value="RING-H2_zinc_finger"/>
</dbReference>
<sequence>MDSSHSSCISLSSSASRRLLSPAAPPSPFSDTPSCAEYAFLKLLSMVLCFLVIAALCYLAFGDQAVEEEDDDEEEDPDLRGMKKSEPNGLDPAVLASLPVAPYAEVAGSGMVGSECAVCLAEFGGGDAVRVMAACGHGFHLGCIDPWLAGHVTCPVCRSDLAAPSHVIVVSG</sequence>
<evidence type="ECO:0000256" key="10">
    <source>
        <dbReference type="ARBA" id="ARBA00022833"/>
    </source>
</evidence>
<dbReference type="EC" id="2.3.2.27" evidence="4"/>
<comment type="subcellular location">
    <subcellularLocation>
        <location evidence="2">Membrane</location>
        <topology evidence="2">Single-pass membrane protein</topology>
    </subcellularLocation>
</comment>
<evidence type="ECO:0000256" key="4">
    <source>
        <dbReference type="ARBA" id="ARBA00012483"/>
    </source>
</evidence>
<gene>
    <name evidence="18" type="ORF">C4D60_Mb04t11980</name>
</gene>
<feature type="compositionally biased region" description="Acidic residues" evidence="15">
    <location>
        <begin position="67"/>
        <end position="77"/>
    </location>
</feature>
<comment type="similarity">
    <text evidence="13">Belongs to the RING-type zinc finger family. ATL subfamily.</text>
</comment>
<protein>
    <recommendedName>
        <fullName evidence="4">RING-type E3 ubiquitin transferase</fullName>
        <ecNumber evidence="4">2.3.2.27</ecNumber>
    </recommendedName>
</protein>
<evidence type="ECO:0000256" key="2">
    <source>
        <dbReference type="ARBA" id="ARBA00004167"/>
    </source>
</evidence>
<evidence type="ECO:0000256" key="12">
    <source>
        <dbReference type="ARBA" id="ARBA00023136"/>
    </source>
</evidence>
<dbReference type="Pfam" id="PF13639">
    <property type="entry name" value="zf-RING_2"/>
    <property type="match status" value="1"/>
</dbReference>
<evidence type="ECO:0000256" key="3">
    <source>
        <dbReference type="ARBA" id="ARBA00004906"/>
    </source>
</evidence>
<accession>A0A4S8KBE4</accession>
<organism evidence="18 19">
    <name type="scientific">Musa balbisiana</name>
    <name type="common">Banana</name>
    <dbReference type="NCBI Taxonomy" id="52838"/>
    <lineage>
        <taxon>Eukaryota</taxon>
        <taxon>Viridiplantae</taxon>
        <taxon>Streptophyta</taxon>
        <taxon>Embryophyta</taxon>
        <taxon>Tracheophyta</taxon>
        <taxon>Spermatophyta</taxon>
        <taxon>Magnoliopsida</taxon>
        <taxon>Liliopsida</taxon>
        <taxon>Zingiberales</taxon>
        <taxon>Musaceae</taxon>
        <taxon>Musa</taxon>
    </lineage>
</organism>
<dbReference type="SMART" id="SM00184">
    <property type="entry name" value="RING"/>
    <property type="match status" value="1"/>
</dbReference>
<evidence type="ECO:0000256" key="14">
    <source>
        <dbReference type="PROSITE-ProRule" id="PRU00175"/>
    </source>
</evidence>
<name>A0A4S8KBE4_MUSBA</name>
<comment type="pathway">
    <text evidence="3">Protein modification; protein ubiquitination.</text>
</comment>
<evidence type="ECO:0000256" key="13">
    <source>
        <dbReference type="ARBA" id="ARBA00024209"/>
    </source>
</evidence>
<evidence type="ECO:0000313" key="18">
    <source>
        <dbReference type="EMBL" id="THU72424.1"/>
    </source>
</evidence>
<proteinExistence type="inferred from homology"/>
<comment type="caution">
    <text evidence="18">The sequence shown here is derived from an EMBL/GenBank/DDBJ whole genome shotgun (WGS) entry which is preliminary data.</text>
</comment>
<dbReference type="GO" id="GO:0061630">
    <property type="term" value="F:ubiquitin protein ligase activity"/>
    <property type="evidence" value="ECO:0007669"/>
    <property type="project" value="UniProtKB-EC"/>
</dbReference>
<dbReference type="Gene3D" id="3.30.40.10">
    <property type="entry name" value="Zinc/RING finger domain, C3HC4 (zinc finger)"/>
    <property type="match status" value="1"/>
</dbReference>
<keyword evidence="10" id="KW-0862">Zinc</keyword>
<dbReference type="AlphaFoldDB" id="A0A4S8KBE4"/>
<evidence type="ECO:0000256" key="9">
    <source>
        <dbReference type="ARBA" id="ARBA00022786"/>
    </source>
</evidence>
<keyword evidence="9" id="KW-0833">Ubl conjugation pathway</keyword>
<dbReference type="InterPro" id="IPR001841">
    <property type="entry name" value="Znf_RING"/>
</dbReference>
<evidence type="ECO:0000313" key="19">
    <source>
        <dbReference type="Proteomes" id="UP000317650"/>
    </source>
</evidence>
<evidence type="ECO:0000256" key="16">
    <source>
        <dbReference type="SAM" id="Phobius"/>
    </source>
</evidence>
<dbReference type="GO" id="GO:0016020">
    <property type="term" value="C:membrane"/>
    <property type="evidence" value="ECO:0007669"/>
    <property type="project" value="UniProtKB-SubCell"/>
</dbReference>
<evidence type="ECO:0000256" key="1">
    <source>
        <dbReference type="ARBA" id="ARBA00000900"/>
    </source>
</evidence>
<evidence type="ECO:0000259" key="17">
    <source>
        <dbReference type="PROSITE" id="PS50089"/>
    </source>
</evidence>
<keyword evidence="6 16" id="KW-0812">Transmembrane</keyword>
<evidence type="ECO:0000256" key="11">
    <source>
        <dbReference type="ARBA" id="ARBA00022989"/>
    </source>
</evidence>